<feature type="transmembrane region" description="Helical" evidence="7">
    <location>
        <begin position="368"/>
        <end position="391"/>
    </location>
</feature>
<evidence type="ECO:0000259" key="8">
    <source>
        <dbReference type="PROSITE" id="PS50850"/>
    </source>
</evidence>
<dbReference type="InterPro" id="IPR005828">
    <property type="entry name" value="MFS_sugar_transport-like"/>
</dbReference>
<dbReference type="InterPro" id="IPR005829">
    <property type="entry name" value="Sugar_transporter_CS"/>
</dbReference>
<comment type="similarity">
    <text evidence="6">Belongs to the major facilitator superfamily. Sugar transporter (TC 2.A.1.1) family.</text>
</comment>
<keyword evidence="2 6" id="KW-0813">Transport</keyword>
<dbReference type="InterPro" id="IPR036259">
    <property type="entry name" value="MFS_trans_sf"/>
</dbReference>
<feature type="transmembrane region" description="Helical" evidence="7">
    <location>
        <begin position="256"/>
        <end position="276"/>
    </location>
</feature>
<evidence type="ECO:0000256" key="4">
    <source>
        <dbReference type="ARBA" id="ARBA00022989"/>
    </source>
</evidence>
<evidence type="ECO:0000256" key="5">
    <source>
        <dbReference type="ARBA" id="ARBA00023136"/>
    </source>
</evidence>
<evidence type="ECO:0000256" key="2">
    <source>
        <dbReference type="ARBA" id="ARBA00022448"/>
    </source>
</evidence>
<name>A0A9Q1QJ70_9CARY</name>
<feature type="transmembrane region" description="Helical" evidence="7">
    <location>
        <begin position="288"/>
        <end position="307"/>
    </location>
</feature>
<dbReference type="PANTHER" id="PTHR23503">
    <property type="entry name" value="SOLUTE CARRIER FAMILY 2"/>
    <property type="match status" value="1"/>
</dbReference>
<feature type="transmembrane region" description="Helical" evidence="7">
    <location>
        <begin position="531"/>
        <end position="550"/>
    </location>
</feature>
<dbReference type="Gene3D" id="1.20.1250.20">
    <property type="entry name" value="MFS general substrate transporter like domains"/>
    <property type="match status" value="1"/>
</dbReference>
<dbReference type="NCBIfam" id="TIGR00879">
    <property type="entry name" value="SP"/>
    <property type="match status" value="1"/>
</dbReference>
<dbReference type="SUPFAM" id="SSF103473">
    <property type="entry name" value="MFS general substrate transporter"/>
    <property type="match status" value="1"/>
</dbReference>
<dbReference type="GO" id="GO:0015149">
    <property type="term" value="F:hexose transmembrane transporter activity"/>
    <property type="evidence" value="ECO:0007669"/>
    <property type="project" value="TreeGrafter"/>
</dbReference>
<proteinExistence type="inferred from homology"/>
<comment type="subcellular location">
    <subcellularLocation>
        <location evidence="1">Membrane</location>
        <topology evidence="1">Multi-pass membrane protein</topology>
    </subcellularLocation>
</comment>
<evidence type="ECO:0000313" key="10">
    <source>
        <dbReference type="Proteomes" id="UP001153076"/>
    </source>
</evidence>
<dbReference type="OrthoDB" id="6612291at2759"/>
<dbReference type="PANTHER" id="PTHR23503:SF103">
    <property type="entry name" value="PLASTIDIC GLUCOSE TRANSPORTER 1-RELATED"/>
    <property type="match status" value="1"/>
</dbReference>
<dbReference type="Proteomes" id="UP001153076">
    <property type="component" value="Unassembled WGS sequence"/>
</dbReference>
<evidence type="ECO:0000256" key="1">
    <source>
        <dbReference type="ARBA" id="ARBA00004141"/>
    </source>
</evidence>
<accession>A0A9Q1QJ70</accession>
<feature type="transmembrane region" description="Helical" evidence="7">
    <location>
        <begin position="222"/>
        <end position="244"/>
    </location>
</feature>
<gene>
    <name evidence="9" type="ORF">Cgig2_028103</name>
</gene>
<feature type="transmembrane region" description="Helical" evidence="7">
    <location>
        <begin position="166"/>
        <end position="187"/>
    </location>
</feature>
<dbReference type="AlphaFoldDB" id="A0A9Q1QJ70"/>
<organism evidence="9 10">
    <name type="scientific">Carnegiea gigantea</name>
    <dbReference type="NCBI Taxonomy" id="171969"/>
    <lineage>
        <taxon>Eukaryota</taxon>
        <taxon>Viridiplantae</taxon>
        <taxon>Streptophyta</taxon>
        <taxon>Embryophyta</taxon>
        <taxon>Tracheophyta</taxon>
        <taxon>Spermatophyta</taxon>
        <taxon>Magnoliopsida</taxon>
        <taxon>eudicotyledons</taxon>
        <taxon>Gunneridae</taxon>
        <taxon>Pentapetalae</taxon>
        <taxon>Caryophyllales</taxon>
        <taxon>Cactineae</taxon>
        <taxon>Cactaceae</taxon>
        <taxon>Cactoideae</taxon>
        <taxon>Echinocereeae</taxon>
        <taxon>Carnegiea</taxon>
    </lineage>
</organism>
<reference evidence="9" key="1">
    <citation type="submission" date="2022-04" db="EMBL/GenBank/DDBJ databases">
        <title>Carnegiea gigantea Genome sequencing and assembly v2.</title>
        <authorList>
            <person name="Copetti D."/>
            <person name="Sanderson M.J."/>
            <person name="Burquez A."/>
            <person name="Wojciechowski M.F."/>
        </authorList>
    </citation>
    <scope>NUCLEOTIDE SEQUENCE</scope>
    <source>
        <strain evidence="9">SGP5-SGP5p</strain>
        <tissue evidence="9">Aerial part</tissue>
    </source>
</reference>
<feature type="transmembrane region" description="Helical" evidence="7">
    <location>
        <begin position="500"/>
        <end position="519"/>
    </location>
</feature>
<feature type="domain" description="Major facilitator superfamily (MFS) profile" evidence="8">
    <location>
        <begin position="102"/>
        <end position="554"/>
    </location>
</feature>
<dbReference type="PROSITE" id="PS50850">
    <property type="entry name" value="MFS"/>
    <property type="match status" value="1"/>
</dbReference>
<feature type="transmembrane region" description="Helical" evidence="7">
    <location>
        <begin position="403"/>
        <end position="425"/>
    </location>
</feature>
<protein>
    <recommendedName>
        <fullName evidence="8">Major facilitator superfamily (MFS) profile domain-containing protein</fullName>
    </recommendedName>
</protein>
<evidence type="ECO:0000313" key="9">
    <source>
        <dbReference type="EMBL" id="KAJ8444222.1"/>
    </source>
</evidence>
<feature type="transmembrane region" description="Helical" evidence="7">
    <location>
        <begin position="464"/>
        <end position="488"/>
    </location>
</feature>
<dbReference type="EMBL" id="JAKOGI010000103">
    <property type="protein sequence ID" value="KAJ8444222.1"/>
    <property type="molecule type" value="Genomic_DNA"/>
</dbReference>
<feature type="transmembrane region" description="Helical" evidence="7">
    <location>
        <begin position="432"/>
        <end position="452"/>
    </location>
</feature>
<dbReference type="Pfam" id="PF00083">
    <property type="entry name" value="Sugar_tr"/>
    <property type="match status" value="1"/>
</dbReference>
<evidence type="ECO:0000256" key="3">
    <source>
        <dbReference type="ARBA" id="ARBA00022692"/>
    </source>
</evidence>
<keyword evidence="4 7" id="KW-1133">Transmembrane helix</keyword>
<dbReference type="InterPro" id="IPR003663">
    <property type="entry name" value="Sugar/inositol_transpt"/>
</dbReference>
<dbReference type="InterPro" id="IPR045263">
    <property type="entry name" value="GLUT"/>
</dbReference>
<comment type="caution">
    <text evidence="9">The sequence shown here is derived from an EMBL/GenBank/DDBJ whole genome shotgun (WGS) entry which is preliminary data.</text>
</comment>
<dbReference type="GO" id="GO:0016020">
    <property type="term" value="C:membrane"/>
    <property type="evidence" value="ECO:0007669"/>
    <property type="project" value="UniProtKB-SubCell"/>
</dbReference>
<keyword evidence="3 7" id="KW-0812">Transmembrane</keyword>
<keyword evidence="10" id="KW-1185">Reference proteome</keyword>
<dbReference type="InterPro" id="IPR020846">
    <property type="entry name" value="MFS_dom"/>
</dbReference>
<dbReference type="PRINTS" id="PR00171">
    <property type="entry name" value="SUGRTRNSPORT"/>
</dbReference>
<evidence type="ECO:0000256" key="6">
    <source>
        <dbReference type="RuleBase" id="RU003346"/>
    </source>
</evidence>
<evidence type="ECO:0000256" key="7">
    <source>
        <dbReference type="SAM" id="Phobius"/>
    </source>
</evidence>
<keyword evidence="5 7" id="KW-0472">Membrane</keyword>
<dbReference type="CDD" id="cd17315">
    <property type="entry name" value="MFS_GLUT_like"/>
    <property type="match status" value="1"/>
</dbReference>
<sequence>MEATAAATLIYSPFNGLPSKKFLNAGSELQFFSPHKSVHFRRPKPNKQFSVWALQKQQNQQKQEVTQIPIQNPDGEVKESIRREDGGSWGEIDLGWLPAFPHVLTASMANFLFGYHIGKSPYHAHETSIVIDKTIDECRLINDLCRVMNGPIISLARELGFEGNSILEGLVVSIFIAGAFIGSLVSGSLVDKFGCRRTLQFDTIPLIVGALLSAQADSVDEVLWGRFLVGLGIGVNTVLVPIYISEVAPTKYRGSLGSLCQIGTCLGIIASLFIGIPAENDPHWWRTMLYIASIPGFILIVGMQLAVESPRWLCKMGRLHDAQAIIRNLWGPSEVDKAIEEFRSVLNGDGGDMNTKWSELLEEPHYKAALVGGALFLLQQFAGINGVLYFSSLTFQDVGISSAALASLYVGLTNFAGALSALYLIDKQGRRRLLIGSYLGMAISMFLTVYAISSPLDEDFSHNLSILSTLGYIYSFAIGAGPVTGIIIPELSSSRMRGKIMSFSFSVHWVCNFLVGLFFLELVKTFGVAPIYMGFGGVSLLSAIFAYSFIVETKGRSLEEIELSLRSQPPGGDN</sequence>
<dbReference type="PROSITE" id="PS00217">
    <property type="entry name" value="SUGAR_TRANSPORT_2"/>
    <property type="match status" value="1"/>
</dbReference>